<gene>
    <name evidence="1" type="ORF">NPIL_234371</name>
    <name evidence="2" type="ORF">NPIL_412251</name>
</gene>
<proteinExistence type="predicted"/>
<dbReference type="EMBL" id="BMAW01094726">
    <property type="protein sequence ID" value="GFS67052.1"/>
    <property type="molecule type" value="Genomic_DNA"/>
</dbReference>
<dbReference type="EMBL" id="BMAW01055640">
    <property type="protein sequence ID" value="GFT01996.1"/>
    <property type="molecule type" value="Genomic_DNA"/>
</dbReference>
<sequence length="110" mass="12934">MIACPEKRNVLNSPESGDLAHKKISRFSRAENEIRLGISKEMPLLRFFSTVRNRFRAMYFVRLGYMLWIIPSCPPPDSKSLFLFAYKVKKSYHTKILKSKPPMWNYTLGF</sequence>
<protein>
    <submittedName>
        <fullName evidence="1">Uncharacterized protein</fullName>
    </submittedName>
</protein>
<reference evidence="1" key="1">
    <citation type="submission" date="2020-08" db="EMBL/GenBank/DDBJ databases">
        <title>Multicomponent nature underlies the extraordinary mechanical properties of spider dragline silk.</title>
        <authorList>
            <person name="Kono N."/>
            <person name="Nakamura H."/>
            <person name="Mori M."/>
            <person name="Yoshida Y."/>
            <person name="Ohtoshi R."/>
            <person name="Malay A.D."/>
            <person name="Moran D.A.P."/>
            <person name="Tomita M."/>
            <person name="Numata K."/>
            <person name="Arakawa K."/>
        </authorList>
    </citation>
    <scope>NUCLEOTIDE SEQUENCE</scope>
</reference>
<dbReference type="AlphaFoldDB" id="A0A8X6MKR6"/>
<evidence type="ECO:0000313" key="3">
    <source>
        <dbReference type="Proteomes" id="UP000887013"/>
    </source>
</evidence>
<dbReference type="Proteomes" id="UP000887013">
    <property type="component" value="Unassembled WGS sequence"/>
</dbReference>
<keyword evidence="3" id="KW-1185">Reference proteome</keyword>
<evidence type="ECO:0000313" key="1">
    <source>
        <dbReference type="EMBL" id="GFS67052.1"/>
    </source>
</evidence>
<evidence type="ECO:0000313" key="2">
    <source>
        <dbReference type="EMBL" id="GFT01996.1"/>
    </source>
</evidence>
<name>A0A8X6MKR6_NEPPI</name>
<accession>A0A8X6MKR6</accession>
<organism evidence="1 3">
    <name type="scientific">Nephila pilipes</name>
    <name type="common">Giant wood spider</name>
    <name type="synonym">Nephila maculata</name>
    <dbReference type="NCBI Taxonomy" id="299642"/>
    <lineage>
        <taxon>Eukaryota</taxon>
        <taxon>Metazoa</taxon>
        <taxon>Ecdysozoa</taxon>
        <taxon>Arthropoda</taxon>
        <taxon>Chelicerata</taxon>
        <taxon>Arachnida</taxon>
        <taxon>Araneae</taxon>
        <taxon>Araneomorphae</taxon>
        <taxon>Entelegynae</taxon>
        <taxon>Araneoidea</taxon>
        <taxon>Nephilidae</taxon>
        <taxon>Nephila</taxon>
    </lineage>
</organism>
<comment type="caution">
    <text evidence="1">The sequence shown here is derived from an EMBL/GenBank/DDBJ whole genome shotgun (WGS) entry which is preliminary data.</text>
</comment>